<evidence type="ECO:0000313" key="2">
    <source>
        <dbReference type="Proteomes" id="UP001610432"/>
    </source>
</evidence>
<reference evidence="1 2" key="1">
    <citation type="submission" date="2024-07" db="EMBL/GenBank/DDBJ databases">
        <title>Section-level genome sequencing and comparative genomics of Aspergillus sections Usti and Cavernicolus.</title>
        <authorList>
            <consortium name="Lawrence Berkeley National Laboratory"/>
            <person name="Nybo J.L."/>
            <person name="Vesth T.C."/>
            <person name="Theobald S."/>
            <person name="Frisvad J.C."/>
            <person name="Larsen T.O."/>
            <person name="Kjaerboelling I."/>
            <person name="Rothschild-Mancinelli K."/>
            <person name="Lyhne E.K."/>
            <person name="Kogle M.E."/>
            <person name="Barry K."/>
            <person name="Clum A."/>
            <person name="Na H."/>
            <person name="Ledsgaard L."/>
            <person name="Lin J."/>
            <person name="Lipzen A."/>
            <person name="Kuo A."/>
            <person name="Riley R."/>
            <person name="Mondo S."/>
            <person name="Labutti K."/>
            <person name="Haridas S."/>
            <person name="Pangalinan J."/>
            <person name="Salamov A.A."/>
            <person name="Simmons B.A."/>
            <person name="Magnuson J.K."/>
            <person name="Chen J."/>
            <person name="Drula E."/>
            <person name="Henrissat B."/>
            <person name="Wiebenga A."/>
            <person name="Lubbers R.J."/>
            <person name="Gomes A.C."/>
            <person name="Macurrencykelacurrency M.R."/>
            <person name="Stajich J."/>
            <person name="Grigoriev I.V."/>
            <person name="Mortensen U.H."/>
            <person name="De Vries R.P."/>
            <person name="Baker S.E."/>
            <person name="Andersen M.R."/>
        </authorList>
    </citation>
    <scope>NUCLEOTIDE SEQUENCE [LARGE SCALE GENOMIC DNA]</scope>
    <source>
        <strain evidence="1 2">CBS 449.75</strain>
    </source>
</reference>
<gene>
    <name evidence="1" type="ORF">BJX67DRAFT_376889</name>
</gene>
<evidence type="ECO:0008006" key="3">
    <source>
        <dbReference type="Google" id="ProtNLM"/>
    </source>
</evidence>
<comment type="caution">
    <text evidence="1">The sequence shown here is derived from an EMBL/GenBank/DDBJ whole genome shotgun (WGS) entry which is preliminary data.</text>
</comment>
<proteinExistence type="predicted"/>
<name>A0ABR4M616_9EURO</name>
<dbReference type="Proteomes" id="UP001610432">
    <property type="component" value="Unassembled WGS sequence"/>
</dbReference>
<protein>
    <recommendedName>
        <fullName evidence="3">Nucleotidyltransferase family protein</fullName>
    </recommendedName>
</protein>
<dbReference type="RefSeq" id="XP_070891022.1">
    <property type="nucleotide sequence ID" value="XM_071031974.1"/>
</dbReference>
<keyword evidence="2" id="KW-1185">Reference proteome</keyword>
<dbReference type="EMBL" id="JBFXLQ010000002">
    <property type="protein sequence ID" value="KAL2872043.1"/>
    <property type="molecule type" value="Genomic_DNA"/>
</dbReference>
<evidence type="ECO:0000313" key="1">
    <source>
        <dbReference type="EMBL" id="KAL2872043.1"/>
    </source>
</evidence>
<organism evidence="1 2">
    <name type="scientific">Aspergillus lucknowensis</name>
    <dbReference type="NCBI Taxonomy" id="176173"/>
    <lineage>
        <taxon>Eukaryota</taxon>
        <taxon>Fungi</taxon>
        <taxon>Dikarya</taxon>
        <taxon>Ascomycota</taxon>
        <taxon>Pezizomycotina</taxon>
        <taxon>Eurotiomycetes</taxon>
        <taxon>Eurotiomycetidae</taxon>
        <taxon>Eurotiales</taxon>
        <taxon>Aspergillaceae</taxon>
        <taxon>Aspergillus</taxon>
        <taxon>Aspergillus subgen. Nidulantes</taxon>
    </lineage>
</organism>
<dbReference type="GeneID" id="98147046"/>
<sequence length="329" mass="37324">MEERNLGQVGPFLKGFKDPSEGQSGEIWIVSVALESRETATTDEAIWSKTGNADVAQILDDAGIPSVLWGWLALALFHEIGAKSEVDFVIPDHEVESATNALTASGFTPCGDVQCAELRVDRLPADHLDHWDNLLVEHRLLSESHVRCILAEDRFHAVAPVHFHIQSRYPHSGYQILSLHQKSSLLWSFPEFGPAPPPADDRNLIISDDPRWASTTGDWGSGPWENVYPMKVLTPWGYAEAVMLFYWRDCGHFQNLDKFWSSLLICLMEHDEHISGQLRPQFQMAWDWLNGRTSRREDRTWAGLWRLRDKLIADGELTDLPPRREGHGV</sequence>
<accession>A0ABR4M616</accession>